<dbReference type="AlphaFoldDB" id="A0A182XRF5"/>
<keyword evidence="2" id="KW-1185">Reference proteome</keyword>
<protein>
    <submittedName>
        <fullName evidence="1">Uncharacterized protein</fullName>
    </submittedName>
</protein>
<evidence type="ECO:0000313" key="2">
    <source>
        <dbReference type="Proteomes" id="UP000076407"/>
    </source>
</evidence>
<dbReference type="EnsemblMetazoa" id="AQUA014429-RA">
    <property type="protein sequence ID" value="AQUA014429-PA"/>
    <property type="gene ID" value="AQUA014429"/>
</dbReference>
<organism evidence="1 2">
    <name type="scientific">Anopheles quadriannulatus</name>
    <name type="common">Mosquito</name>
    <dbReference type="NCBI Taxonomy" id="34691"/>
    <lineage>
        <taxon>Eukaryota</taxon>
        <taxon>Metazoa</taxon>
        <taxon>Ecdysozoa</taxon>
        <taxon>Arthropoda</taxon>
        <taxon>Hexapoda</taxon>
        <taxon>Insecta</taxon>
        <taxon>Pterygota</taxon>
        <taxon>Neoptera</taxon>
        <taxon>Endopterygota</taxon>
        <taxon>Diptera</taxon>
        <taxon>Nematocera</taxon>
        <taxon>Culicoidea</taxon>
        <taxon>Culicidae</taxon>
        <taxon>Anophelinae</taxon>
        <taxon>Anopheles</taxon>
    </lineage>
</organism>
<dbReference type="VEuPathDB" id="VectorBase:AQUA014429"/>
<accession>A0A182XRF5</accession>
<reference evidence="1" key="1">
    <citation type="submission" date="2020-05" db="UniProtKB">
        <authorList>
            <consortium name="EnsemblMetazoa"/>
        </authorList>
    </citation>
    <scope>IDENTIFICATION</scope>
    <source>
        <strain evidence="1">SANGQUA</strain>
    </source>
</reference>
<name>A0A182XRF5_ANOQN</name>
<proteinExistence type="predicted"/>
<evidence type="ECO:0000313" key="1">
    <source>
        <dbReference type="EnsemblMetazoa" id="AQUA014429-PA"/>
    </source>
</evidence>
<sequence>MPTQEPTTLAQCTSASEELRRWIKTRNCFRSGAAERDFL</sequence>
<dbReference type="Proteomes" id="UP000076407">
    <property type="component" value="Unassembled WGS sequence"/>
</dbReference>